<protein>
    <recommendedName>
        <fullName evidence="1">Peptidase C14 caspase domain-containing protein</fullName>
    </recommendedName>
</protein>
<dbReference type="RefSeq" id="WP_343937274.1">
    <property type="nucleotide sequence ID" value="NZ_BAAABU010000019.1"/>
</dbReference>
<dbReference type="SUPFAM" id="SSF52129">
    <property type="entry name" value="Caspase-like"/>
    <property type="match status" value="1"/>
</dbReference>
<keyword evidence="3" id="KW-1185">Reference proteome</keyword>
<gene>
    <name evidence="2" type="ORF">GCM10010492_59700</name>
</gene>
<reference evidence="2 3" key="1">
    <citation type="journal article" date="2019" name="Int. J. Syst. Evol. Microbiol.">
        <title>The Global Catalogue of Microorganisms (GCM) 10K type strain sequencing project: providing services to taxonomists for standard genome sequencing and annotation.</title>
        <authorList>
            <consortium name="The Broad Institute Genomics Platform"/>
            <consortium name="The Broad Institute Genome Sequencing Center for Infectious Disease"/>
            <person name="Wu L."/>
            <person name="Ma J."/>
        </authorList>
    </citation>
    <scope>NUCLEOTIDE SEQUENCE [LARGE SCALE GENOMIC DNA]</scope>
    <source>
        <strain evidence="2 3">JCM 3380</strain>
    </source>
</reference>
<accession>A0ABN0UI44</accession>
<name>A0ABN0UI44_9PSEU</name>
<dbReference type="Proteomes" id="UP001500416">
    <property type="component" value="Unassembled WGS sequence"/>
</dbReference>
<dbReference type="InterPro" id="IPR011600">
    <property type="entry name" value="Pept_C14_caspase"/>
</dbReference>
<sequence>MIVATGEYADPTLRRLRAPAHDAADMADVLEDPRIGGFSVRRLVDRPHHEVKVEVERHLAARTAGELVVVYLSCHGILDRRGRLYLATTDTDRDLPASTSVEADWLRERLEDCPADQVVILDCCFGGAYAATKGGTEVDLDRRFLGNGRGRVVLTASRAWEYSFEGTTLVTDAPVRSVFTAGLVDGLRTGRADRDGDGYVTVDEAFLYASEHVAAGGGDQTPQRWAYAAEGALVLARNPGRVVVTPDPARPDGALPGIIRTWRTVTAGYDVQQVNTGIVELTAAMAASPAPTAPFFPIVGRGATGYDREQVDAYVLAHRPEPTTFTEGLRTLLRDNGRLLADSPPLASDAAALRLRGRVRSTAAVLARVLLRNSLLPGRRAWAFFTTEEIALHAGGWTTVPYRDVGALRVTVEISQELYAEDMFTAFERKSRLTIDFADNTRVLPSQPVSLVNDALFAHLVHGVQDLRKTHAQEFDPRPPQP</sequence>
<dbReference type="Gene3D" id="3.40.50.1460">
    <property type="match status" value="1"/>
</dbReference>
<evidence type="ECO:0000313" key="3">
    <source>
        <dbReference type="Proteomes" id="UP001500416"/>
    </source>
</evidence>
<evidence type="ECO:0000313" key="2">
    <source>
        <dbReference type="EMBL" id="GAA0251395.1"/>
    </source>
</evidence>
<dbReference type="Pfam" id="PF00656">
    <property type="entry name" value="Peptidase_C14"/>
    <property type="match status" value="1"/>
</dbReference>
<evidence type="ECO:0000259" key="1">
    <source>
        <dbReference type="Pfam" id="PF00656"/>
    </source>
</evidence>
<dbReference type="NCBIfam" id="NF047832">
    <property type="entry name" value="caspase_w_EACC1"/>
    <property type="match status" value="1"/>
</dbReference>
<comment type="caution">
    <text evidence="2">The sequence shown here is derived from an EMBL/GenBank/DDBJ whole genome shotgun (WGS) entry which is preliminary data.</text>
</comment>
<organism evidence="2 3">
    <name type="scientific">Saccharothrix mutabilis subsp. mutabilis</name>
    <dbReference type="NCBI Taxonomy" id="66855"/>
    <lineage>
        <taxon>Bacteria</taxon>
        <taxon>Bacillati</taxon>
        <taxon>Actinomycetota</taxon>
        <taxon>Actinomycetes</taxon>
        <taxon>Pseudonocardiales</taxon>
        <taxon>Pseudonocardiaceae</taxon>
        <taxon>Saccharothrix</taxon>
    </lineage>
</organism>
<dbReference type="EMBL" id="BAAABU010000019">
    <property type="protein sequence ID" value="GAA0251395.1"/>
    <property type="molecule type" value="Genomic_DNA"/>
</dbReference>
<feature type="domain" description="Peptidase C14 caspase" evidence="1">
    <location>
        <begin position="2"/>
        <end position="223"/>
    </location>
</feature>
<dbReference type="InterPro" id="IPR029030">
    <property type="entry name" value="Caspase-like_dom_sf"/>
</dbReference>
<proteinExistence type="predicted"/>